<dbReference type="Proteomes" id="UP000266272">
    <property type="component" value="Unassembled WGS sequence"/>
</dbReference>
<evidence type="ECO:0000313" key="4">
    <source>
        <dbReference type="EMBL" id="RFU78095.1"/>
    </source>
</evidence>
<feature type="region of interest" description="Disordered" evidence="3">
    <location>
        <begin position="31"/>
        <end position="53"/>
    </location>
</feature>
<proteinExistence type="predicted"/>
<dbReference type="EMBL" id="PXOA01000235">
    <property type="protein sequence ID" value="RFU78095.1"/>
    <property type="molecule type" value="Genomic_DNA"/>
</dbReference>
<evidence type="ECO:0000256" key="1">
    <source>
        <dbReference type="ARBA" id="ARBA00004123"/>
    </source>
</evidence>
<evidence type="ECO:0000313" key="5">
    <source>
        <dbReference type="Proteomes" id="UP000266272"/>
    </source>
</evidence>
<dbReference type="InterPro" id="IPR021858">
    <property type="entry name" value="Fun_TF"/>
</dbReference>
<reference evidence="4 5" key="1">
    <citation type="journal article" date="2018" name="PLoS Pathog.">
        <title>Evolution of structural diversity of trichothecenes, a family of toxins produced by plant pathogenic and entomopathogenic fungi.</title>
        <authorList>
            <person name="Proctor R.H."/>
            <person name="McCormick S.P."/>
            <person name="Kim H.S."/>
            <person name="Cardoza R.E."/>
            <person name="Stanley A.M."/>
            <person name="Lindo L."/>
            <person name="Kelly A."/>
            <person name="Brown D.W."/>
            <person name="Lee T."/>
            <person name="Vaughan M.M."/>
            <person name="Alexander N.J."/>
            <person name="Busman M."/>
            <person name="Gutierrez S."/>
        </authorList>
    </citation>
    <scope>NUCLEOTIDE SEQUENCE [LARGE SCALE GENOMIC DNA]</scope>
    <source>
        <strain evidence="4 5">IBT 40837</strain>
    </source>
</reference>
<accession>A0A395NQ36</accession>
<organism evidence="4 5">
    <name type="scientific">Trichoderma arundinaceum</name>
    <dbReference type="NCBI Taxonomy" id="490622"/>
    <lineage>
        <taxon>Eukaryota</taxon>
        <taxon>Fungi</taxon>
        <taxon>Dikarya</taxon>
        <taxon>Ascomycota</taxon>
        <taxon>Pezizomycotina</taxon>
        <taxon>Sordariomycetes</taxon>
        <taxon>Hypocreomycetidae</taxon>
        <taxon>Hypocreales</taxon>
        <taxon>Hypocreaceae</taxon>
        <taxon>Trichoderma</taxon>
    </lineage>
</organism>
<evidence type="ECO:0000256" key="3">
    <source>
        <dbReference type="SAM" id="MobiDB-lite"/>
    </source>
</evidence>
<sequence length="519" mass="58207">MTQEIKAQVKQGATARRGNDVAVQVFSLRNDQQTERSPTAYEISPANSGTTQTSVDSAATAYESIPEETENFLITLYLDTVFPLLFPLYEPTILSGGRSWLPALLKANKAVFHSALSISAYYFTLLLAKDASHTLRTPCEQHVWDTLAKHMDESIYAIKQDMDHHHAESNGSNIFSKLQVLTGVVQYLIFASIMPQAADWKIHLSAALTLLEDIFQSYGVKDGVYSFESVLQAMDKPSIFNGLNLGFFVWNNDQAAFRFFTSFLLYADTMASIQLGRPSQLPKQYYNMTASLEESIVSNGLSQHMLETETHIGCHGWVLTILGEISTLEIAKRSAQHEGGYCPTELIRGSHELMGRLQLGMAKIDASVQSELLTTQQSVTRPFEQQDKSQSKKLSLVTKIWLHAAIIYLSVVVDGWQLCNPRIRDNANSLLTILDILPQQLLVRSIMWPLCIFGFVALPEQEHTYRNILSALGPLQALGPASQAFRNMERVWHARDRSNKDTWGIYDCFQILGSEILFI</sequence>
<dbReference type="PANTHER" id="PTHR37534:SF20">
    <property type="entry name" value="PRO1A C6 ZINK-FINGER PROTEIN"/>
    <property type="match status" value="1"/>
</dbReference>
<keyword evidence="5" id="KW-1185">Reference proteome</keyword>
<dbReference type="AlphaFoldDB" id="A0A395NQ36"/>
<dbReference type="STRING" id="490622.A0A395NQ36"/>
<dbReference type="PANTHER" id="PTHR37534">
    <property type="entry name" value="TRANSCRIPTIONAL ACTIVATOR PROTEIN UGA3"/>
    <property type="match status" value="1"/>
</dbReference>
<dbReference type="Pfam" id="PF11951">
    <property type="entry name" value="Fungal_trans_2"/>
    <property type="match status" value="1"/>
</dbReference>
<keyword evidence="2" id="KW-0539">Nucleus</keyword>
<dbReference type="GO" id="GO:0005634">
    <property type="term" value="C:nucleus"/>
    <property type="evidence" value="ECO:0007669"/>
    <property type="project" value="UniProtKB-SubCell"/>
</dbReference>
<comment type="caution">
    <text evidence="4">The sequence shown here is derived from an EMBL/GenBank/DDBJ whole genome shotgun (WGS) entry which is preliminary data.</text>
</comment>
<evidence type="ECO:0000256" key="2">
    <source>
        <dbReference type="ARBA" id="ARBA00023242"/>
    </source>
</evidence>
<comment type="subcellular location">
    <subcellularLocation>
        <location evidence="1">Nucleus</location>
    </subcellularLocation>
</comment>
<protein>
    <submittedName>
        <fullName evidence="4">C6 zink-finger pro1a</fullName>
    </submittedName>
</protein>
<name>A0A395NQ36_TRIAR</name>
<dbReference type="OrthoDB" id="3251668at2759"/>
<gene>
    <name evidence="4" type="ORF">TARUN_4156</name>
</gene>